<accession>A0A8J6LBB2</accession>
<keyword evidence="2" id="KW-1133">Transmembrane helix</keyword>
<proteinExistence type="predicted"/>
<evidence type="ECO:0000313" key="4">
    <source>
        <dbReference type="Proteomes" id="UP000719412"/>
    </source>
</evidence>
<feature type="transmembrane region" description="Helical" evidence="2">
    <location>
        <begin position="245"/>
        <end position="262"/>
    </location>
</feature>
<organism evidence="3 4">
    <name type="scientific">Tenebrio molitor</name>
    <name type="common">Yellow mealworm beetle</name>
    <dbReference type="NCBI Taxonomy" id="7067"/>
    <lineage>
        <taxon>Eukaryota</taxon>
        <taxon>Metazoa</taxon>
        <taxon>Ecdysozoa</taxon>
        <taxon>Arthropoda</taxon>
        <taxon>Hexapoda</taxon>
        <taxon>Insecta</taxon>
        <taxon>Pterygota</taxon>
        <taxon>Neoptera</taxon>
        <taxon>Endopterygota</taxon>
        <taxon>Coleoptera</taxon>
        <taxon>Polyphaga</taxon>
        <taxon>Cucujiformia</taxon>
        <taxon>Tenebrionidae</taxon>
        <taxon>Tenebrio</taxon>
    </lineage>
</organism>
<protein>
    <submittedName>
        <fullName evidence="3">Uncharacterized protein</fullName>
    </submittedName>
</protein>
<gene>
    <name evidence="3" type="ORF">GEV33_008734</name>
</gene>
<comment type="caution">
    <text evidence="3">The sequence shown here is derived from an EMBL/GenBank/DDBJ whole genome shotgun (WGS) entry which is preliminary data.</text>
</comment>
<evidence type="ECO:0000313" key="3">
    <source>
        <dbReference type="EMBL" id="KAH0814057.1"/>
    </source>
</evidence>
<reference evidence="3" key="1">
    <citation type="journal article" date="2020" name="J Insects Food Feed">
        <title>The yellow mealworm (Tenebrio molitor) genome: a resource for the emerging insects as food and feed industry.</title>
        <authorList>
            <person name="Eriksson T."/>
            <person name="Andere A."/>
            <person name="Kelstrup H."/>
            <person name="Emery V."/>
            <person name="Picard C."/>
        </authorList>
    </citation>
    <scope>NUCLEOTIDE SEQUENCE</scope>
    <source>
        <strain evidence="3">Stoneville</strain>
        <tissue evidence="3">Whole head</tissue>
    </source>
</reference>
<reference evidence="3" key="2">
    <citation type="submission" date="2021-08" db="EMBL/GenBank/DDBJ databases">
        <authorList>
            <person name="Eriksson T."/>
        </authorList>
    </citation>
    <scope>NUCLEOTIDE SEQUENCE</scope>
    <source>
        <strain evidence="3">Stoneville</strain>
        <tissue evidence="3">Whole head</tissue>
    </source>
</reference>
<evidence type="ECO:0000256" key="2">
    <source>
        <dbReference type="SAM" id="Phobius"/>
    </source>
</evidence>
<dbReference type="EMBL" id="JABDTM020024683">
    <property type="protein sequence ID" value="KAH0814057.1"/>
    <property type="molecule type" value="Genomic_DNA"/>
</dbReference>
<name>A0A8J6LBB2_TENMO</name>
<keyword evidence="4" id="KW-1185">Reference proteome</keyword>
<sequence length="484" mass="54831">MKKRGGFSVEGGIWDGENGDNGNGTIIGGNVGGVIENFVRFEVEDKALMWFQQDGATVHTVGSLKANFRTLRSAFFFSFFLCGAAGLRGTFPGYPRPPSLLLPPFSGRHNTNTNTNIHGRPIRPGIRTLLTSRWCRKSVALPSTTLPSAPERHTHTSMARRRFLPWKKSSPFAEEAAGIVPLSSQFQRGGSYIPSGLSGREPWPFARKISLFPIFFFLHGLEFIGVDVFLWIAPIFGIFTKSPVPVRRVAWFFVSCWIAYLLEPQLYRNFRILGVTDFFLAFRRPKKKKTSRRLRSFKRISYEDLLPDPFQRIRRVSCFSGLLFFISTGISSGLNGSRTTEPRTPQDAEGRRRRLRSDRSRISYRAYRNRASILLVPDTSSDACPPPQLALNGTETEQGEIRIRKDYTHIREVKFSGSIGPLGEKRLCKIKCIGGQWVGPLCVDNHDNGRFHPLFRSCKLEYINPHLVVTFRNVSIHNGEWVPM</sequence>
<keyword evidence="2" id="KW-0812">Transmembrane</keyword>
<feature type="region of interest" description="Disordered" evidence="1">
    <location>
        <begin position="334"/>
        <end position="356"/>
    </location>
</feature>
<evidence type="ECO:0000256" key="1">
    <source>
        <dbReference type="SAM" id="MobiDB-lite"/>
    </source>
</evidence>
<feature type="transmembrane region" description="Helical" evidence="2">
    <location>
        <begin position="211"/>
        <end position="233"/>
    </location>
</feature>
<dbReference type="Proteomes" id="UP000719412">
    <property type="component" value="Unassembled WGS sequence"/>
</dbReference>
<dbReference type="AlphaFoldDB" id="A0A8J6LBB2"/>
<keyword evidence="2" id="KW-0472">Membrane</keyword>
<feature type="compositionally biased region" description="Basic and acidic residues" evidence="1">
    <location>
        <begin position="340"/>
        <end position="350"/>
    </location>
</feature>